<comment type="function">
    <text evidence="5">Toxic component of a toxin-antitoxin (TA) system. An RNase.</text>
</comment>
<evidence type="ECO:0000256" key="2">
    <source>
        <dbReference type="ARBA" id="ARBA00022722"/>
    </source>
</evidence>
<gene>
    <name evidence="5" type="primary">vapC</name>
    <name evidence="7" type="ORF">HKW67_13845</name>
</gene>
<dbReference type="GO" id="GO:0090729">
    <property type="term" value="F:toxin activity"/>
    <property type="evidence" value="ECO:0007669"/>
    <property type="project" value="UniProtKB-KW"/>
</dbReference>
<feature type="binding site" evidence="5">
    <location>
        <position position="16"/>
    </location>
    <ligand>
        <name>Mg(2+)</name>
        <dbReference type="ChEBI" id="CHEBI:18420"/>
    </ligand>
</feature>
<protein>
    <recommendedName>
        <fullName evidence="5">Ribonuclease VapC</fullName>
        <shortName evidence="5">RNase VapC</shortName>
        <ecNumber evidence="5">3.1.-.-</ecNumber>
    </recommendedName>
    <alternativeName>
        <fullName evidence="5">Toxin VapC</fullName>
    </alternativeName>
</protein>
<evidence type="ECO:0000313" key="8">
    <source>
        <dbReference type="Proteomes" id="UP000500938"/>
    </source>
</evidence>
<dbReference type="GO" id="GO:0016787">
    <property type="term" value="F:hydrolase activity"/>
    <property type="evidence" value="ECO:0007669"/>
    <property type="project" value="UniProtKB-KW"/>
</dbReference>
<dbReference type="InterPro" id="IPR022907">
    <property type="entry name" value="VapC_family"/>
</dbReference>
<dbReference type="KEGG" id="ggr:HKW67_13845"/>
<dbReference type="EMBL" id="CP053085">
    <property type="protein sequence ID" value="QJR36510.1"/>
    <property type="molecule type" value="Genomic_DNA"/>
</dbReference>
<keyword evidence="5" id="KW-0800">Toxin</keyword>
<dbReference type="InterPro" id="IPR029060">
    <property type="entry name" value="PIN-like_dom_sf"/>
</dbReference>
<evidence type="ECO:0000256" key="1">
    <source>
        <dbReference type="ARBA" id="ARBA00022649"/>
    </source>
</evidence>
<sequence length="143" mass="16241">MISRELLEPENTVFIDSNVPMYLIGAPHPHKETVRRMLEVSITRGDRLVTDAEVFQEILHRYFAIRRPDAIQAAFDALHGVVDEIFPVELPDVEHAKTLMLSVTSLSARDAVHAAIMKRRGVRRLMSLDAGFDALPWVERIGR</sequence>
<organism evidence="7 8">
    <name type="scientific">Gemmatimonas groenlandica</name>
    <dbReference type="NCBI Taxonomy" id="2732249"/>
    <lineage>
        <taxon>Bacteria</taxon>
        <taxon>Pseudomonadati</taxon>
        <taxon>Gemmatimonadota</taxon>
        <taxon>Gemmatimonadia</taxon>
        <taxon>Gemmatimonadales</taxon>
        <taxon>Gemmatimonadaceae</taxon>
        <taxon>Gemmatimonas</taxon>
    </lineage>
</organism>
<keyword evidence="8" id="KW-1185">Reference proteome</keyword>
<evidence type="ECO:0000256" key="5">
    <source>
        <dbReference type="HAMAP-Rule" id="MF_00265"/>
    </source>
</evidence>
<proteinExistence type="inferred from homology"/>
<dbReference type="EC" id="3.1.-.-" evidence="5"/>
<dbReference type="RefSeq" id="WP_171225942.1">
    <property type="nucleotide sequence ID" value="NZ_CP053085.1"/>
</dbReference>
<dbReference type="Proteomes" id="UP000500938">
    <property type="component" value="Chromosome"/>
</dbReference>
<keyword evidence="4 5" id="KW-0378">Hydrolase</keyword>
<name>A0A6M4IP45_9BACT</name>
<dbReference type="GO" id="GO:0000287">
    <property type="term" value="F:magnesium ion binding"/>
    <property type="evidence" value="ECO:0007669"/>
    <property type="project" value="UniProtKB-UniRule"/>
</dbReference>
<dbReference type="Gene3D" id="3.40.50.1010">
    <property type="entry name" value="5'-nuclease"/>
    <property type="match status" value="1"/>
</dbReference>
<reference evidence="7 8" key="1">
    <citation type="submission" date="2020-05" db="EMBL/GenBank/DDBJ databases">
        <title>Complete genome sequence of Gemmatimonas greenlandica TET16.</title>
        <authorList>
            <person name="Zeng Y."/>
        </authorList>
    </citation>
    <scope>NUCLEOTIDE SEQUENCE [LARGE SCALE GENOMIC DNA]</scope>
    <source>
        <strain evidence="7 8">TET16</strain>
    </source>
</reference>
<dbReference type="InterPro" id="IPR002716">
    <property type="entry name" value="PIN_dom"/>
</dbReference>
<accession>A0A6M4IP45</accession>
<evidence type="ECO:0000256" key="4">
    <source>
        <dbReference type="ARBA" id="ARBA00022801"/>
    </source>
</evidence>
<keyword evidence="5" id="KW-0460">Magnesium</keyword>
<dbReference type="PANTHER" id="PTHR38826">
    <property type="entry name" value="RIBONUCLEASE VAPC13"/>
    <property type="match status" value="1"/>
</dbReference>
<feature type="domain" description="PIN" evidence="6">
    <location>
        <begin position="13"/>
        <end position="136"/>
    </location>
</feature>
<comment type="similarity">
    <text evidence="5">Belongs to the PINc/VapC protein family.</text>
</comment>
<dbReference type="InterPro" id="IPR052106">
    <property type="entry name" value="PINc/VapC_TA"/>
</dbReference>
<keyword evidence="3 5" id="KW-0479">Metal-binding</keyword>
<dbReference type="SUPFAM" id="SSF88723">
    <property type="entry name" value="PIN domain-like"/>
    <property type="match status" value="1"/>
</dbReference>
<evidence type="ECO:0000256" key="3">
    <source>
        <dbReference type="ARBA" id="ARBA00022723"/>
    </source>
</evidence>
<evidence type="ECO:0000259" key="6">
    <source>
        <dbReference type="Pfam" id="PF01850"/>
    </source>
</evidence>
<dbReference type="PANTHER" id="PTHR38826:SF5">
    <property type="entry name" value="RIBONUCLEASE VAPC13"/>
    <property type="match status" value="1"/>
</dbReference>
<keyword evidence="2 5" id="KW-0540">Nuclease</keyword>
<keyword evidence="1 5" id="KW-1277">Toxin-antitoxin system</keyword>
<dbReference type="CDD" id="cd09854">
    <property type="entry name" value="PIN_VapC-like"/>
    <property type="match status" value="1"/>
</dbReference>
<evidence type="ECO:0000313" key="7">
    <source>
        <dbReference type="EMBL" id="QJR36510.1"/>
    </source>
</evidence>
<comment type="cofactor">
    <cofactor evidence="5">
        <name>Mg(2+)</name>
        <dbReference type="ChEBI" id="CHEBI:18420"/>
    </cofactor>
</comment>
<dbReference type="Pfam" id="PF01850">
    <property type="entry name" value="PIN"/>
    <property type="match status" value="1"/>
</dbReference>
<dbReference type="GO" id="GO:0004540">
    <property type="term" value="F:RNA nuclease activity"/>
    <property type="evidence" value="ECO:0007669"/>
    <property type="project" value="InterPro"/>
</dbReference>
<dbReference type="AlphaFoldDB" id="A0A6M4IP45"/>
<feature type="binding site" evidence="5">
    <location>
        <position position="110"/>
    </location>
    <ligand>
        <name>Mg(2+)</name>
        <dbReference type="ChEBI" id="CHEBI:18420"/>
    </ligand>
</feature>
<dbReference type="HAMAP" id="MF_00265">
    <property type="entry name" value="VapC_Nob1"/>
    <property type="match status" value="1"/>
</dbReference>